<evidence type="ECO:0000313" key="3">
    <source>
        <dbReference type="Proteomes" id="UP000198960"/>
    </source>
</evidence>
<proteinExistence type="predicted"/>
<dbReference type="Gene3D" id="3.40.710.10">
    <property type="entry name" value="DD-peptidase/beta-lactamase superfamily"/>
    <property type="match status" value="1"/>
</dbReference>
<evidence type="ECO:0000259" key="1">
    <source>
        <dbReference type="Pfam" id="PF00144"/>
    </source>
</evidence>
<evidence type="ECO:0000313" key="2">
    <source>
        <dbReference type="EMBL" id="SEO76855.1"/>
    </source>
</evidence>
<reference evidence="3" key="1">
    <citation type="submission" date="2016-10" db="EMBL/GenBank/DDBJ databases">
        <authorList>
            <person name="Varghese N."/>
            <person name="Submissions S."/>
        </authorList>
    </citation>
    <scope>NUCLEOTIDE SEQUENCE [LARGE SCALE GENOMIC DNA]</scope>
    <source>
        <strain evidence="3">DSM 45413</strain>
    </source>
</reference>
<dbReference type="InterPro" id="IPR050789">
    <property type="entry name" value="Diverse_Enzym_Activities"/>
</dbReference>
<dbReference type="SUPFAM" id="SSF56601">
    <property type="entry name" value="beta-lactamase/transpeptidase-like"/>
    <property type="match status" value="1"/>
</dbReference>
<dbReference type="RefSeq" id="WP_091941962.1">
    <property type="nucleotide sequence ID" value="NZ_FOEE01000004.1"/>
</dbReference>
<dbReference type="PANTHER" id="PTHR43283">
    <property type="entry name" value="BETA-LACTAMASE-RELATED"/>
    <property type="match status" value="1"/>
</dbReference>
<dbReference type="Proteomes" id="UP000198960">
    <property type="component" value="Unassembled WGS sequence"/>
</dbReference>
<gene>
    <name evidence="2" type="ORF">SAMN05660991_01631</name>
</gene>
<organism evidence="2 3">
    <name type="scientific">Trujillonella endophytica</name>
    <dbReference type="NCBI Taxonomy" id="673521"/>
    <lineage>
        <taxon>Bacteria</taxon>
        <taxon>Bacillati</taxon>
        <taxon>Actinomycetota</taxon>
        <taxon>Actinomycetes</taxon>
        <taxon>Geodermatophilales</taxon>
        <taxon>Geodermatophilaceae</taxon>
        <taxon>Trujillonella</taxon>
    </lineage>
</organism>
<dbReference type="AlphaFoldDB" id="A0A1H8SE69"/>
<dbReference type="OrthoDB" id="4281716at2"/>
<dbReference type="EMBL" id="FOEE01000004">
    <property type="protein sequence ID" value="SEO76855.1"/>
    <property type="molecule type" value="Genomic_DNA"/>
</dbReference>
<feature type="domain" description="Beta-lactamase-related" evidence="1">
    <location>
        <begin position="9"/>
        <end position="363"/>
    </location>
</feature>
<dbReference type="InterPro" id="IPR001466">
    <property type="entry name" value="Beta-lactam-related"/>
</dbReference>
<dbReference type="PANTHER" id="PTHR43283:SF3">
    <property type="entry name" value="BETA-LACTAMASE FAMILY PROTEIN (AFU_ORTHOLOGUE AFUA_5G07500)"/>
    <property type="match status" value="1"/>
</dbReference>
<name>A0A1H8SE69_9ACTN</name>
<dbReference type="STRING" id="673521.SAMN05660991_01631"/>
<sequence>MGLADDVQTVVTGAVAGDQVPGAAWLATRGGEVARGAAGAHAPGGTDAVRPDSVFRISSMTKPVVAAAALALVDDGVLALDEPVDRLLPELAGRVVLADPADASAGTVPARRPITVRDVLTFRLGLGIDFTASWPTPTVEALGGIGMPAGPPQPQAAPPPDEWLRRLATLPLAYQPGERWLYHVGASVLGVLVARAARRPLPEVLAERVLDPLGMCDTGFGVPEHARGRLGPHWTPPGDDGRRDCFDASDGQWARPPAFPDGGDGLVSTVDDVAAFAGMLASGGRAPGGERVLAPATVAVMLTEQAGPVDDEGGGWGLGIGVRRTDEPGGRSAGSFGWDGGLGSSWWTDPVTGATAVLLTNQMWASPEPPPVFDAFRAAAFGPR</sequence>
<accession>A0A1H8SE69</accession>
<protein>
    <submittedName>
        <fullName evidence="2">CubicO group peptidase, beta-lactamase class C family</fullName>
    </submittedName>
</protein>
<dbReference type="InterPro" id="IPR012338">
    <property type="entry name" value="Beta-lactam/transpept-like"/>
</dbReference>
<keyword evidence="3" id="KW-1185">Reference proteome</keyword>
<dbReference type="Pfam" id="PF00144">
    <property type="entry name" value="Beta-lactamase"/>
    <property type="match status" value="1"/>
</dbReference>